<feature type="domain" description="Aldehyde dehydrogenase" evidence="7">
    <location>
        <begin position="9"/>
        <end position="449"/>
    </location>
</feature>
<evidence type="ECO:0000313" key="9">
    <source>
        <dbReference type="Proteomes" id="UP001460888"/>
    </source>
</evidence>
<proteinExistence type="inferred from homology"/>
<keyword evidence="9" id="KW-1185">Reference proteome</keyword>
<dbReference type="InterPro" id="IPR029510">
    <property type="entry name" value="Ald_DH_CS_GLU"/>
</dbReference>
<dbReference type="Gene3D" id="3.40.309.10">
    <property type="entry name" value="Aldehyde Dehydrogenase, Chain A, domain 2"/>
    <property type="match status" value="1"/>
</dbReference>
<comment type="caution">
    <text evidence="8">The sequence shown here is derived from an EMBL/GenBank/DDBJ whole genome shotgun (WGS) entry which is preliminary data.</text>
</comment>
<keyword evidence="3" id="KW-0520">NAD</keyword>
<evidence type="ECO:0000256" key="5">
    <source>
        <dbReference type="PROSITE-ProRule" id="PRU10007"/>
    </source>
</evidence>
<evidence type="ECO:0000256" key="1">
    <source>
        <dbReference type="ARBA" id="ARBA00009986"/>
    </source>
</evidence>
<dbReference type="PIRSF" id="PIRSF036492">
    <property type="entry name" value="ALDH"/>
    <property type="match status" value="1"/>
</dbReference>
<dbReference type="InterPro" id="IPR016160">
    <property type="entry name" value="Ald_DH_CS_CYS"/>
</dbReference>
<dbReference type="InterPro" id="IPR015590">
    <property type="entry name" value="Aldehyde_DH_dom"/>
</dbReference>
<dbReference type="Pfam" id="PF00171">
    <property type="entry name" value="Aldedh"/>
    <property type="match status" value="1"/>
</dbReference>
<protein>
    <recommendedName>
        <fullName evidence="4">Aldehyde dehydrogenase</fullName>
    </recommendedName>
</protein>
<evidence type="ECO:0000256" key="3">
    <source>
        <dbReference type="ARBA" id="ARBA00023027"/>
    </source>
</evidence>
<keyword evidence="2 4" id="KW-0560">Oxidoreductase</keyword>
<dbReference type="PROSITE" id="PS00687">
    <property type="entry name" value="ALDEHYDE_DEHYDR_GLU"/>
    <property type="match status" value="1"/>
</dbReference>
<reference evidence="8 9" key="1">
    <citation type="submission" date="2013-03" db="EMBL/GenBank/DDBJ databases">
        <title>Salinisphaera dokdonensis CL-ES53 Genome Sequencing.</title>
        <authorList>
            <person name="Li C."/>
            <person name="Lai Q."/>
            <person name="Shao Z."/>
        </authorList>
    </citation>
    <scope>NUCLEOTIDE SEQUENCE [LARGE SCALE GENOMIC DNA]</scope>
    <source>
        <strain evidence="8 9">CL-ES53</strain>
    </source>
</reference>
<dbReference type="Gene3D" id="3.40.605.10">
    <property type="entry name" value="Aldehyde Dehydrogenase, Chain A, domain 1"/>
    <property type="match status" value="1"/>
</dbReference>
<dbReference type="CDD" id="cd07134">
    <property type="entry name" value="ALDH_AlkH-like"/>
    <property type="match status" value="1"/>
</dbReference>
<evidence type="ECO:0000256" key="6">
    <source>
        <dbReference type="RuleBase" id="RU003345"/>
    </source>
</evidence>
<evidence type="ECO:0000256" key="2">
    <source>
        <dbReference type="ARBA" id="ARBA00023002"/>
    </source>
</evidence>
<evidence type="ECO:0000259" key="7">
    <source>
        <dbReference type="Pfam" id="PF00171"/>
    </source>
</evidence>
<dbReference type="InterPro" id="IPR016162">
    <property type="entry name" value="Ald_DH_N"/>
</dbReference>
<name>A0ABV2B4S4_9GAMM</name>
<dbReference type="InterPro" id="IPR012394">
    <property type="entry name" value="Aldehyde_DH_NAD(P)"/>
</dbReference>
<dbReference type="PROSITE" id="PS00070">
    <property type="entry name" value="ALDEHYDE_DEHYDR_CYS"/>
    <property type="match status" value="1"/>
</dbReference>
<dbReference type="PANTHER" id="PTHR43570:SF20">
    <property type="entry name" value="ALDEHYDE DEHYDROGENASE ALDX-RELATED"/>
    <property type="match status" value="1"/>
</dbReference>
<sequence length="481" mass="53012">MSTAVQDIAPQQEADTGRTERLFEAQRGRALALRTSSAADRIDKIKRLRQAMFDRTDQIYAACHADFAKPAPEVDITEILPVVMEANHAIRHLKGWMKPERKRPTLLMFGTSAEVRYEPRGVCLIISPWNYPINLSLGPLVSAIAAGNTVILKPSEMTPHCAQLMAEIVDEVFDENEVSVVQGAVETSQHLLGLPFDHIFFTGSPAVGKIVMRAAAEHLTSVTLELGGKSPVIVDKTADLDKTAQNLVWGKFANNGQTCIAPDYLYVHADVSDAFVEAMGKALTRLYGDQKAMASNTDYCRIVNDKHHGRVKALIDDATERGARVSTGGTPANEDNYIAPTILTDVDAQSRVLDEEIFGPVLPIIPFTDTDRILADINAKPKPLALYVFARDNEFIDKVLDNTSAGGTCVNHSMVQFLHANLPFGGVNNSGIGNSHGHYGFKAFSHERAVVRERFSLSFLFLPPYKGFTKWFIRFAVKYLN</sequence>
<feature type="active site" evidence="5">
    <location>
        <position position="225"/>
    </location>
</feature>
<dbReference type="PANTHER" id="PTHR43570">
    <property type="entry name" value="ALDEHYDE DEHYDROGENASE"/>
    <property type="match status" value="1"/>
</dbReference>
<dbReference type="SUPFAM" id="SSF53720">
    <property type="entry name" value="ALDH-like"/>
    <property type="match status" value="1"/>
</dbReference>
<accession>A0ABV2B4S4</accession>
<comment type="similarity">
    <text evidence="1 4 6">Belongs to the aldehyde dehydrogenase family.</text>
</comment>
<dbReference type="Proteomes" id="UP001460888">
    <property type="component" value="Unassembled WGS sequence"/>
</dbReference>
<evidence type="ECO:0000256" key="4">
    <source>
        <dbReference type="PIRNR" id="PIRNR036492"/>
    </source>
</evidence>
<gene>
    <name evidence="8" type="ORF">SADO_16448</name>
</gene>
<dbReference type="InterPro" id="IPR016161">
    <property type="entry name" value="Ald_DH/histidinol_DH"/>
</dbReference>
<dbReference type="EMBL" id="APND01000007">
    <property type="protein sequence ID" value="MES1930851.1"/>
    <property type="molecule type" value="Genomic_DNA"/>
</dbReference>
<dbReference type="InterPro" id="IPR016163">
    <property type="entry name" value="Ald_DH_C"/>
</dbReference>
<dbReference type="RefSeq" id="WP_353113467.1">
    <property type="nucleotide sequence ID" value="NZ_APND01000007.1"/>
</dbReference>
<organism evidence="8 9">
    <name type="scientific">Salinisphaera dokdonensis CL-ES53</name>
    <dbReference type="NCBI Taxonomy" id="1304272"/>
    <lineage>
        <taxon>Bacteria</taxon>
        <taxon>Pseudomonadati</taxon>
        <taxon>Pseudomonadota</taxon>
        <taxon>Gammaproteobacteria</taxon>
        <taxon>Salinisphaerales</taxon>
        <taxon>Salinisphaeraceae</taxon>
        <taxon>Salinisphaera</taxon>
    </lineage>
</organism>
<evidence type="ECO:0000313" key="8">
    <source>
        <dbReference type="EMBL" id="MES1930851.1"/>
    </source>
</evidence>